<evidence type="ECO:0008006" key="4">
    <source>
        <dbReference type="Google" id="ProtNLM"/>
    </source>
</evidence>
<organism evidence="2 3">
    <name type="scientific">Ramazzottius varieornatus</name>
    <name type="common">Water bear</name>
    <name type="synonym">Tardigrade</name>
    <dbReference type="NCBI Taxonomy" id="947166"/>
    <lineage>
        <taxon>Eukaryota</taxon>
        <taxon>Metazoa</taxon>
        <taxon>Ecdysozoa</taxon>
        <taxon>Tardigrada</taxon>
        <taxon>Eutardigrada</taxon>
        <taxon>Parachela</taxon>
        <taxon>Hypsibioidea</taxon>
        <taxon>Ramazzottiidae</taxon>
        <taxon>Ramazzottius</taxon>
    </lineage>
</organism>
<keyword evidence="1" id="KW-0732">Signal</keyword>
<accession>A0A1D1VDQ3</accession>
<dbReference type="Proteomes" id="UP000186922">
    <property type="component" value="Unassembled WGS sequence"/>
</dbReference>
<reference evidence="2 3" key="1">
    <citation type="journal article" date="2016" name="Nat. Commun.">
        <title>Extremotolerant tardigrade genome and improved radiotolerance of human cultured cells by tardigrade-unique protein.</title>
        <authorList>
            <person name="Hashimoto T."/>
            <person name="Horikawa D.D."/>
            <person name="Saito Y."/>
            <person name="Kuwahara H."/>
            <person name="Kozuka-Hata H."/>
            <person name="Shin-I T."/>
            <person name="Minakuchi Y."/>
            <person name="Ohishi K."/>
            <person name="Motoyama A."/>
            <person name="Aizu T."/>
            <person name="Enomoto A."/>
            <person name="Kondo K."/>
            <person name="Tanaka S."/>
            <person name="Hara Y."/>
            <person name="Koshikawa S."/>
            <person name="Sagara H."/>
            <person name="Miura T."/>
            <person name="Yokobori S."/>
            <person name="Miyagawa K."/>
            <person name="Suzuki Y."/>
            <person name="Kubo T."/>
            <person name="Oyama M."/>
            <person name="Kohara Y."/>
            <person name="Fujiyama A."/>
            <person name="Arakawa K."/>
            <person name="Katayama T."/>
            <person name="Toyoda A."/>
            <person name="Kunieda T."/>
        </authorList>
    </citation>
    <scope>NUCLEOTIDE SEQUENCE [LARGE SCALE GENOMIC DNA]</scope>
    <source>
        <strain evidence="2 3">YOKOZUNA-1</strain>
    </source>
</reference>
<protein>
    <recommendedName>
        <fullName evidence="4">Protein quiver</fullName>
    </recommendedName>
</protein>
<sequence>MSSRVDLRLWVIGAILAIACLIQGSSSAVSRCHICNSENDAWCKEVPNDREPSNCADWCQQQNGIHIPPSYVAPTGHEMNTTRCPKFNSCRKSVFRISGAANPHDNNDVTRIVRACGFLGDESQQKHNRRAQGGGLQSEIAVCFDKDGCNIAMSTIKQISVLVATVVAVVAYCI</sequence>
<dbReference type="OrthoDB" id="6496929at2759"/>
<evidence type="ECO:0000313" key="2">
    <source>
        <dbReference type="EMBL" id="GAU99769.1"/>
    </source>
</evidence>
<dbReference type="AlphaFoldDB" id="A0A1D1VDQ3"/>
<evidence type="ECO:0000256" key="1">
    <source>
        <dbReference type="SAM" id="SignalP"/>
    </source>
</evidence>
<feature type="chain" id="PRO_5008898322" description="Protein quiver" evidence="1">
    <location>
        <begin position="28"/>
        <end position="174"/>
    </location>
</feature>
<keyword evidence="3" id="KW-1185">Reference proteome</keyword>
<dbReference type="EMBL" id="BDGG01000005">
    <property type="protein sequence ID" value="GAU99769.1"/>
    <property type="molecule type" value="Genomic_DNA"/>
</dbReference>
<name>A0A1D1VDQ3_RAMVA</name>
<gene>
    <name evidence="2" type="primary">RvY_10721-1</name>
    <name evidence="2" type="synonym">RvY_10721.1</name>
    <name evidence="2" type="ORF">RvY_10721</name>
</gene>
<proteinExistence type="predicted"/>
<evidence type="ECO:0000313" key="3">
    <source>
        <dbReference type="Proteomes" id="UP000186922"/>
    </source>
</evidence>
<comment type="caution">
    <text evidence="2">The sequence shown here is derived from an EMBL/GenBank/DDBJ whole genome shotgun (WGS) entry which is preliminary data.</text>
</comment>
<dbReference type="PROSITE" id="PS51257">
    <property type="entry name" value="PROKAR_LIPOPROTEIN"/>
    <property type="match status" value="1"/>
</dbReference>
<feature type="signal peptide" evidence="1">
    <location>
        <begin position="1"/>
        <end position="27"/>
    </location>
</feature>